<dbReference type="InterPro" id="IPR001647">
    <property type="entry name" value="HTH_TetR"/>
</dbReference>
<keyword evidence="8" id="KW-1185">Reference proteome</keyword>
<dbReference type="PANTHER" id="PTHR30055:SF148">
    <property type="entry name" value="TETR-FAMILY TRANSCRIPTIONAL REGULATOR"/>
    <property type="match status" value="1"/>
</dbReference>
<dbReference type="Gene3D" id="1.10.357.10">
    <property type="entry name" value="Tetracycline Repressor, domain 2"/>
    <property type="match status" value="1"/>
</dbReference>
<name>A6WG45_KINRD</name>
<dbReference type="STRING" id="266940.Krad_4321"/>
<dbReference type="RefSeq" id="WP_012085916.1">
    <property type="nucleotide sequence ID" value="NC_009664.2"/>
</dbReference>
<evidence type="ECO:0000256" key="2">
    <source>
        <dbReference type="ARBA" id="ARBA00023015"/>
    </source>
</evidence>
<dbReference type="GO" id="GO:0003700">
    <property type="term" value="F:DNA-binding transcription factor activity"/>
    <property type="evidence" value="ECO:0007669"/>
    <property type="project" value="TreeGrafter"/>
</dbReference>
<dbReference type="PANTHER" id="PTHR30055">
    <property type="entry name" value="HTH-TYPE TRANSCRIPTIONAL REGULATOR RUTR"/>
    <property type="match status" value="1"/>
</dbReference>
<evidence type="ECO:0000256" key="3">
    <source>
        <dbReference type="ARBA" id="ARBA00023125"/>
    </source>
</evidence>
<proteinExistence type="predicted"/>
<dbReference type="InterPro" id="IPR039538">
    <property type="entry name" value="BetI_C"/>
</dbReference>
<evidence type="ECO:0000259" key="6">
    <source>
        <dbReference type="PROSITE" id="PS50977"/>
    </source>
</evidence>
<dbReference type="Pfam" id="PF13977">
    <property type="entry name" value="TetR_C_6"/>
    <property type="match status" value="1"/>
</dbReference>
<dbReference type="SUPFAM" id="SSF48498">
    <property type="entry name" value="Tetracyclin repressor-like, C-terminal domain"/>
    <property type="match status" value="1"/>
</dbReference>
<dbReference type="KEGG" id="kra:Krad_4321"/>
<dbReference type="EMBL" id="CP000750">
    <property type="protein sequence ID" value="ABS05784.1"/>
    <property type="molecule type" value="Genomic_DNA"/>
</dbReference>
<dbReference type="SUPFAM" id="SSF46689">
    <property type="entry name" value="Homeodomain-like"/>
    <property type="match status" value="1"/>
</dbReference>
<feature type="domain" description="HTH tetR-type" evidence="6">
    <location>
        <begin position="8"/>
        <end position="68"/>
    </location>
</feature>
<dbReference type="InterPro" id="IPR036271">
    <property type="entry name" value="Tet_transcr_reg_TetR-rel_C_sf"/>
</dbReference>
<evidence type="ECO:0000313" key="8">
    <source>
        <dbReference type="Proteomes" id="UP000001116"/>
    </source>
</evidence>
<dbReference type="InterPro" id="IPR009057">
    <property type="entry name" value="Homeodomain-like_sf"/>
</dbReference>
<dbReference type="HOGENOM" id="CLU_069356_15_10_11"/>
<keyword evidence="2" id="KW-0805">Transcription regulation</keyword>
<dbReference type="PROSITE" id="PS50977">
    <property type="entry name" value="HTH_TETR_2"/>
    <property type="match status" value="1"/>
</dbReference>
<gene>
    <name evidence="7" type="ordered locus">Krad_4321</name>
</gene>
<keyword evidence="4" id="KW-0804">Transcription</keyword>
<evidence type="ECO:0000256" key="5">
    <source>
        <dbReference type="PROSITE-ProRule" id="PRU00335"/>
    </source>
</evidence>
<dbReference type="eggNOG" id="COG1309">
    <property type="taxonomic scope" value="Bacteria"/>
</dbReference>
<dbReference type="GO" id="GO:0000976">
    <property type="term" value="F:transcription cis-regulatory region binding"/>
    <property type="evidence" value="ECO:0007669"/>
    <property type="project" value="TreeGrafter"/>
</dbReference>
<protein>
    <submittedName>
        <fullName evidence="7">Regulatory protein TetR</fullName>
    </submittedName>
</protein>
<organism evidence="7 8">
    <name type="scientific">Kineococcus radiotolerans (strain ATCC BAA-149 / DSM 14245 / SRS30216)</name>
    <dbReference type="NCBI Taxonomy" id="266940"/>
    <lineage>
        <taxon>Bacteria</taxon>
        <taxon>Bacillati</taxon>
        <taxon>Actinomycetota</taxon>
        <taxon>Actinomycetes</taxon>
        <taxon>Kineosporiales</taxon>
        <taxon>Kineosporiaceae</taxon>
        <taxon>Kineococcus</taxon>
    </lineage>
</organism>
<dbReference type="InterPro" id="IPR050109">
    <property type="entry name" value="HTH-type_TetR-like_transc_reg"/>
</dbReference>
<evidence type="ECO:0000256" key="4">
    <source>
        <dbReference type="ARBA" id="ARBA00023163"/>
    </source>
</evidence>
<evidence type="ECO:0000256" key="1">
    <source>
        <dbReference type="ARBA" id="ARBA00022491"/>
    </source>
</evidence>
<dbReference type="Pfam" id="PF00440">
    <property type="entry name" value="TetR_N"/>
    <property type="match status" value="1"/>
</dbReference>
<reference evidence="8" key="1">
    <citation type="journal article" date="2008" name="PLoS ONE">
        <title>Survival in nuclear waste, extreme resistance, and potential applications gleaned from the genome sequence of Kineococcus radiotolerans SRS30216.</title>
        <authorList>
            <person name="Bagwell C.E."/>
            <person name="Bhat S."/>
            <person name="Hawkins G.M."/>
            <person name="Smith B.W."/>
            <person name="Biswas T."/>
            <person name="Hoover T.R."/>
            <person name="Saunders E."/>
            <person name="Han C.S."/>
            <person name="Tsodikov O.V."/>
            <person name="Shimkets L.J."/>
        </authorList>
    </citation>
    <scope>NUCLEOTIDE SEQUENCE [LARGE SCALE GENOMIC DNA]</scope>
    <source>
        <strain evidence="8">ATCC BAA-149 / DSM 14245 / SRS30216</strain>
    </source>
</reference>
<evidence type="ECO:0000313" key="7">
    <source>
        <dbReference type="EMBL" id="ABS05784.1"/>
    </source>
</evidence>
<keyword evidence="3 5" id="KW-0238">DNA-binding</keyword>
<dbReference type="OrthoDB" id="9816296at2"/>
<keyword evidence="1" id="KW-0678">Repressor</keyword>
<feature type="DNA-binding region" description="H-T-H motif" evidence="5">
    <location>
        <begin position="31"/>
        <end position="50"/>
    </location>
</feature>
<dbReference type="Proteomes" id="UP000001116">
    <property type="component" value="Chromosome"/>
</dbReference>
<sequence length="194" mass="21370">MPKRRDVEEQRARLSAAVWSVLARDGLSGLTLRAVAARAGCTTGLVLHAFRDKRALLRHARELLHERTGRRADAAQEAAREPLDALRAVALQALSLTAEGREEARVWVGFLAAAVSDEELRELHVRHNRAFVQRVEQLLAAARPDLPRAARTHHAVGLVALVEGFNTLAAADPQTYSPHRQRAAVDRLVDSLRA</sequence>
<dbReference type="AlphaFoldDB" id="A6WG45"/>
<accession>A6WG45</accession>